<feature type="region of interest" description="Disordered" evidence="2">
    <location>
        <begin position="96"/>
        <end position="132"/>
    </location>
</feature>
<proteinExistence type="predicted"/>
<reference evidence="5 6" key="1">
    <citation type="journal article" date="2020" name="Int. J. Syst. Evol. Microbiol.">
        <title>Description of Erysipelothrix piscisicarius sp. nov., an emergent fish pathogen, and assessment of virulence using a tiger barb (Puntigrus tetrazona) infection model.</title>
        <authorList>
            <person name="Pomaranski E.K."/>
            <person name="Griffin M.J."/>
            <person name="Camus A.C."/>
            <person name="Armwood A.R."/>
            <person name="Shelley J."/>
            <person name="Waldbieser G.C."/>
            <person name="LaFrentz B.R."/>
            <person name="Garcia J.C."/>
            <person name="Yanong R."/>
            <person name="Soto E."/>
        </authorList>
    </citation>
    <scope>NUCLEOTIDE SEQUENCE [LARGE SCALE GENOMIC DNA]</scope>
    <source>
        <strain evidence="5 6">15TAL0474</strain>
    </source>
</reference>
<feature type="transmembrane region" description="Helical" evidence="3">
    <location>
        <begin position="137"/>
        <end position="154"/>
    </location>
</feature>
<evidence type="ECO:0000313" key="6">
    <source>
        <dbReference type="Proteomes" id="UP000278804"/>
    </source>
</evidence>
<dbReference type="Gene3D" id="3.10.20.320">
    <property type="entry name" value="Putative peptidoglycan bound protein (lpxtg motif)"/>
    <property type="match status" value="1"/>
</dbReference>
<dbReference type="NCBIfam" id="TIGR01167">
    <property type="entry name" value="LPXTG_anchor"/>
    <property type="match status" value="1"/>
</dbReference>
<evidence type="ECO:0000256" key="3">
    <source>
        <dbReference type="SAM" id="Phobius"/>
    </source>
</evidence>
<feature type="compositionally biased region" description="Pro residues" evidence="2">
    <location>
        <begin position="103"/>
        <end position="125"/>
    </location>
</feature>
<keyword evidence="3" id="KW-1133">Transmembrane helix</keyword>
<dbReference type="InterPro" id="IPR009459">
    <property type="entry name" value="MucBP_dom"/>
</dbReference>
<dbReference type="Pfam" id="PF06458">
    <property type="entry name" value="MucBP"/>
    <property type="match status" value="1"/>
</dbReference>
<evidence type="ECO:0000256" key="1">
    <source>
        <dbReference type="ARBA" id="ARBA00022737"/>
    </source>
</evidence>
<dbReference type="Proteomes" id="UP000278804">
    <property type="component" value="Chromosome"/>
</dbReference>
<name>A0A3S8RKM9_9FIRM</name>
<dbReference type="EMBL" id="CP034234">
    <property type="protein sequence ID" value="AZK43438.1"/>
    <property type="molecule type" value="Genomic_DNA"/>
</dbReference>
<keyword evidence="3" id="KW-0812">Transmembrane</keyword>
<evidence type="ECO:0000313" key="5">
    <source>
        <dbReference type="EMBL" id="AZK43438.1"/>
    </source>
</evidence>
<organism evidence="5 6">
    <name type="scientific">Erysipelothrix piscisicarius</name>
    <dbReference type="NCBI Taxonomy" id="2485784"/>
    <lineage>
        <taxon>Bacteria</taxon>
        <taxon>Bacillati</taxon>
        <taxon>Bacillota</taxon>
        <taxon>Erysipelotrichia</taxon>
        <taxon>Erysipelotrichales</taxon>
        <taxon>Erysipelotrichaceae</taxon>
        <taxon>Erysipelothrix</taxon>
    </lineage>
</organism>
<keyword evidence="6" id="KW-1185">Reference proteome</keyword>
<feature type="domain" description="MucBP" evidence="4">
    <location>
        <begin position="33"/>
        <end position="95"/>
    </location>
</feature>
<dbReference type="KEGG" id="eri:EEI45_00165"/>
<keyword evidence="3" id="KW-0472">Membrane</keyword>
<sequence>MKGIHKGNYIDGVLNVVYVYEKDAPIVIPQKGTVNAHYVAENGNVIADLETTTGDVGTSYKTIQKIVDGYTFKEVKGDNVDGLYINGTLNVTYIYSPKNTPTPEKPVPTPTPETPTPENPTPETPTLPQTGIQANDTGAMILIAGVLVCVGSLLNQKNRKGQS</sequence>
<evidence type="ECO:0000256" key="2">
    <source>
        <dbReference type="SAM" id="MobiDB-lite"/>
    </source>
</evidence>
<evidence type="ECO:0000259" key="4">
    <source>
        <dbReference type="Pfam" id="PF06458"/>
    </source>
</evidence>
<protein>
    <submittedName>
        <fullName evidence="5">LPXTG cell wall anchor domain-containing protein</fullName>
    </submittedName>
</protein>
<dbReference type="AlphaFoldDB" id="A0A3S8RKM9"/>
<keyword evidence="1" id="KW-0677">Repeat</keyword>
<accession>A0A3S8RKM9</accession>
<gene>
    <name evidence="5" type="ORF">EEI45_00165</name>
</gene>